<gene>
    <name evidence="20" type="ORF">UU55_C0006G0022</name>
</gene>
<dbReference type="EMBL" id="LCBB01000006">
    <property type="protein sequence ID" value="KKS03052.1"/>
    <property type="molecule type" value="Genomic_DNA"/>
</dbReference>
<dbReference type="AlphaFoldDB" id="A0A0G0VTL8"/>
<keyword evidence="17" id="KW-0812">Transmembrane</keyword>
<evidence type="ECO:0000256" key="14">
    <source>
        <dbReference type="ARBA" id="ARBA00023316"/>
    </source>
</evidence>
<evidence type="ECO:0000259" key="18">
    <source>
        <dbReference type="Pfam" id="PF00905"/>
    </source>
</evidence>
<comment type="caution">
    <text evidence="20">The sequence shown here is derived from an EMBL/GenBank/DDBJ whole genome shotgun (WGS) entry which is preliminary data.</text>
</comment>
<evidence type="ECO:0000256" key="10">
    <source>
        <dbReference type="ARBA" id="ARBA00022960"/>
    </source>
</evidence>
<evidence type="ECO:0000256" key="12">
    <source>
        <dbReference type="ARBA" id="ARBA00023136"/>
    </source>
</evidence>
<evidence type="ECO:0000256" key="1">
    <source>
        <dbReference type="ARBA" id="ARBA00004236"/>
    </source>
</evidence>
<evidence type="ECO:0000256" key="13">
    <source>
        <dbReference type="ARBA" id="ARBA00023268"/>
    </source>
</evidence>
<evidence type="ECO:0000313" key="20">
    <source>
        <dbReference type="EMBL" id="KKS03052.1"/>
    </source>
</evidence>
<dbReference type="GO" id="GO:0008955">
    <property type="term" value="F:peptidoglycan glycosyltransferase activity"/>
    <property type="evidence" value="ECO:0007669"/>
    <property type="project" value="UniProtKB-EC"/>
</dbReference>
<keyword evidence="14" id="KW-0961">Cell wall biogenesis/degradation</keyword>
<dbReference type="SUPFAM" id="SSF53955">
    <property type="entry name" value="Lysozyme-like"/>
    <property type="match status" value="1"/>
</dbReference>
<dbReference type="GO" id="GO:0008360">
    <property type="term" value="P:regulation of cell shape"/>
    <property type="evidence" value="ECO:0007669"/>
    <property type="project" value="UniProtKB-KW"/>
</dbReference>
<organism evidence="20 21">
    <name type="scientific">candidate division WWE3 bacterium GW2011_GWC2_41_23</name>
    <dbReference type="NCBI Taxonomy" id="1619123"/>
    <lineage>
        <taxon>Bacteria</taxon>
        <taxon>Katanobacteria</taxon>
    </lineage>
</organism>
<dbReference type="GO" id="GO:0006508">
    <property type="term" value="P:proteolysis"/>
    <property type="evidence" value="ECO:0007669"/>
    <property type="project" value="UniProtKB-KW"/>
</dbReference>
<keyword evidence="10" id="KW-0133">Cell shape</keyword>
<keyword evidence="12 17" id="KW-0472">Membrane</keyword>
<dbReference type="SUPFAM" id="SSF56601">
    <property type="entry name" value="beta-lactamase/transpeptidase-like"/>
    <property type="match status" value="1"/>
</dbReference>
<dbReference type="Gene3D" id="3.40.710.10">
    <property type="entry name" value="DD-peptidase/beta-lactamase superfamily"/>
    <property type="match status" value="1"/>
</dbReference>
<sequence>MLNTPIKIGAFLLKLPKTFGYFFLHLHDRVNKSIKKVIKRKKKHLFFVFPKIKVPRLQIPKSVKRILEIPVFMLALLNSIFKKIRLFLLGALITLLFVFVPYVVHSWFKELPSPEMLTIEQKYGPTQILDRNGVLLYEIYADKKYDPVKLDRIPENAIDATIAVEDSLFYIHGGLRPDSILRAFRKTFMDGDKQGGSTITQQLVKNVLLTPERTFSRKVKEAVLSVMVEAKYSKEQILEMYLNNIAYGGNAWGIQSASQKYFGKNAWELNLAESAMLAGLPSSPSLYSPLNDLGIAKERQKYVLDRMFSLGYINSEEATAAFSQELNISPQKDFIGAPHFVNYVRQTLENMYGSNFVNRGGLKVTTTLDYKLQQKAEAIIFDEVQKGTKYGFTNGASVVLDVKNVEILSYVGSLDYFAPGWGAYDVVISYRQPGSSIKPVTYSLALADKFTPATILKDSPITYKSPGSESYKPVNYDGRYHGDVTLRSALANSYNVPAVKVAKALGPDNIVALGHDMGLTNWKVDGSYGLSVTLGGKEVRLLDLANVYTTLARKGAYAEPCSIISIRDGRGYEIFSKKQVYPRQVISEEVSYLMWHILSDNQARLPAFGTRNFLTVPDKHIAVKTGTTDQIKDNWTFGFTPSYTVGVWVGNNDNKPMNKYMASGLTGAAPIWNRIMSEVLAEKADEIFDMPSGVFVKKDEGCSRTDVFIKGSVVPKSLCPATVRAEKIEEAD</sequence>
<evidence type="ECO:0000256" key="4">
    <source>
        <dbReference type="ARBA" id="ARBA00022475"/>
    </source>
</evidence>
<keyword evidence="7" id="KW-0328">Glycosyltransferase</keyword>
<feature type="transmembrane region" description="Helical" evidence="17">
    <location>
        <begin position="86"/>
        <end position="108"/>
    </location>
</feature>
<reference evidence="20 21" key="1">
    <citation type="journal article" date="2015" name="Nature">
        <title>rRNA introns, odd ribosomes, and small enigmatic genomes across a large radiation of phyla.</title>
        <authorList>
            <person name="Brown C.T."/>
            <person name="Hug L.A."/>
            <person name="Thomas B.C."/>
            <person name="Sharon I."/>
            <person name="Castelle C.J."/>
            <person name="Singh A."/>
            <person name="Wilkins M.J."/>
            <person name="Williams K.H."/>
            <person name="Banfield J.F."/>
        </authorList>
    </citation>
    <scope>NUCLEOTIDE SEQUENCE [LARGE SCALE GENOMIC DNA]</scope>
</reference>
<comment type="subcellular location">
    <subcellularLocation>
        <location evidence="1">Cell membrane</location>
    </subcellularLocation>
</comment>
<evidence type="ECO:0000256" key="3">
    <source>
        <dbReference type="ARBA" id="ARBA00007739"/>
    </source>
</evidence>
<evidence type="ECO:0000256" key="5">
    <source>
        <dbReference type="ARBA" id="ARBA00022645"/>
    </source>
</evidence>
<dbReference type="FunFam" id="1.10.3810.10:FF:000001">
    <property type="entry name" value="Penicillin-binding protein 1A"/>
    <property type="match status" value="1"/>
</dbReference>
<dbReference type="InterPro" id="IPR001460">
    <property type="entry name" value="PCN-bd_Tpept"/>
</dbReference>
<accession>A0A0G0VTL8</accession>
<dbReference type="PANTHER" id="PTHR32282">
    <property type="entry name" value="BINDING PROTEIN TRANSPEPTIDASE, PUTATIVE-RELATED"/>
    <property type="match status" value="1"/>
</dbReference>
<dbReference type="NCBIfam" id="TIGR02074">
    <property type="entry name" value="PBP_1a_fam"/>
    <property type="match status" value="1"/>
</dbReference>
<evidence type="ECO:0000256" key="17">
    <source>
        <dbReference type="SAM" id="Phobius"/>
    </source>
</evidence>
<evidence type="ECO:0000256" key="2">
    <source>
        <dbReference type="ARBA" id="ARBA00007090"/>
    </source>
</evidence>
<dbReference type="PANTHER" id="PTHR32282:SF11">
    <property type="entry name" value="PENICILLIN-BINDING PROTEIN 1B"/>
    <property type="match status" value="1"/>
</dbReference>
<comment type="similarity">
    <text evidence="3">In the N-terminal section; belongs to the glycosyltransferase 51 family.</text>
</comment>
<keyword evidence="17" id="KW-1133">Transmembrane helix</keyword>
<dbReference type="Pfam" id="PF00912">
    <property type="entry name" value="Transgly"/>
    <property type="match status" value="1"/>
</dbReference>
<dbReference type="InterPro" id="IPR012338">
    <property type="entry name" value="Beta-lactam/transpept-like"/>
</dbReference>
<feature type="domain" description="Glycosyl transferase family 51" evidence="19">
    <location>
        <begin position="135"/>
        <end position="307"/>
    </location>
</feature>
<dbReference type="InterPro" id="IPR036950">
    <property type="entry name" value="PBP_transglycosylase"/>
</dbReference>
<evidence type="ECO:0000256" key="9">
    <source>
        <dbReference type="ARBA" id="ARBA00022801"/>
    </source>
</evidence>
<dbReference type="GO" id="GO:0030288">
    <property type="term" value="C:outer membrane-bounded periplasmic space"/>
    <property type="evidence" value="ECO:0007669"/>
    <property type="project" value="TreeGrafter"/>
</dbReference>
<keyword evidence="13" id="KW-0511">Multifunctional enzyme</keyword>
<dbReference type="InterPro" id="IPR050396">
    <property type="entry name" value="Glycosyltr_51/Transpeptidase"/>
</dbReference>
<dbReference type="InterPro" id="IPR001264">
    <property type="entry name" value="Glyco_trans_51"/>
</dbReference>
<name>A0A0G0VTL8_UNCKA</name>
<dbReference type="GO" id="GO:0005886">
    <property type="term" value="C:plasma membrane"/>
    <property type="evidence" value="ECO:0007669"/>
    <property type="project" value="UniProtKB-SubCell"/>
</dbReference>
<evidence type="ECO:0000259" key="19">
    <source>
        <dbReference type="Pfam" id="PF00912"/>
    </source>
</evidence>
<dbReference type="PATRIC" id="fig|1619123.3.peg.509"/>
<comment type="catalytic activity">
    <reaction evidence="15">
        <text>Preferential cleavage: (Ac)2-L-Lys-D-Ala-|-D-Ala. Also transpeptidation of peptidyl-alanyl moieties that are N-acyl substituents of D-alanine.</text>
        <dbReference type="EC" id="3.4.16.4"/>
    </reaction>
</comment>
<evidence type="ECO:0000256" key="8">
    <source>
        <dbReference type="ARBA" id="ARBA00022679"/>
    </source>
</evidence>
<comment type="catalytic activity">
    <reaction evidence="16">
        <text>[GlcNAc-(1-&gt;4)-Mur2Ac(oyl-L-Ala-gamma-D-Glu-L-Lys-D-Ala-D-Ala)](n)-di-trans,octa-cis-undecaprenyl diphosphate + beta-D-GlcNAc-(1-&gt;4)-Mur2Ac(oyl-L-Ala-gamma-D-Glu-L-Lys-D-Ala-D-Ala)-di-trans,octa-cis-undecaprenyl diphosphate = [GlcNAc-(1-&gt;4)-Mur2Ac(oyl-L-Ala-gamma-D-Glu-L-Lys-D-Ala-D-Ala)](n+1)-di-trans,octa-cis-undecaprenyl diphosphate + di-trans,octa-cis-undecaprenyl diphosphate + H(+)</text>
        <dbReference type="Rhea" id="RHEA:23708"/>
        <dbReference type="Rhea" id="RHEA-COMP:9602"/>
        <dbReference type="Rhea" id="RHEA-COMP:9603"/>
        <dbReference type="ChEBI" id="CHEBI:15378"/>
        <dbReference type="ChEBI" id="CHEBI:58405"/>
        <dbReference type="ChEBI" id="CHEBI:60033"/>
        <dbReference type="ChEBI" id="CHEBI:78435"/>
        <dbReference type="EC" id="2.4.99.28"/>
    </reaction>
</comment>
<dbReference type="GO" id="GO:0008658">
    <property type="term" value="F:penicillin binding"/>
    <property type="evidence" value="ECO:0007669"/>
    <property type="project" value="InterPro"/>
</dbReference>
<dbReference type="GO" id="GO:0009252">
    <property type="term" value="P:peptidoglycan biosynthetic process"/>
    <property type="evidence" value="ECO:0007669"/>
    <property type="project" value="UniProtKB-KW"/>
</dbReference>
<dbReference type="Gene3D" id="1.10.3810.10">
    <property type="entry name" value="Biosynthetic peptidoglycan transglycosylase-like"/>
    <property type="match status" value="1"/>
</dbReference>
<proteinExistence type="inferred from homology"/>
<dbReference type="GO" id="GO:0009002">
    <property type="term" value="F:serine-type D-Ala-D-Ala carboxypeptidase activity"/>
    <property type="evidence" value="ECO:0007669"/>
    <property type="project" value="UniProtKB-EC"/>
</dbReference>
<keyword evidence="4" id="KW-1003">Cell membrane</keyword>
<comment type="similarity">
    <text evidence="2">In the C-terminal section; belongs to the transpeptidase family.</text>
</comment>
<evidence type="ECO:0000256" key="16">
    <source>
        <dbReference type="ARBA" id="ARBA00049902"/>
    </source>
</evidence>
<keyword evidence="9" id="KW-0378">Hydrolase</keyword>
<dbReference type="Proteomes" id="UP000033947">
    <property type="component" value="Unassembled WGS sequence"/>
</dbReference>
<keyword evidence="8" id="KW-0808">Transferase</keyword>
<dbReference type="InterPro" id="IPR023346">
    <property type="entry name" value="Lysozyme-like_dom_sf"/>
</dbReference>
<protein>
    <submittedName>
        <fullName evidence="20">Penicillin-binding protein, 1A family</fullName>
    </submittedName>
</protein>
<dbReference type="GO" id="GO:0071555">
    <property type="term" value="P:cell wall organization"/>
    <property type="evidence" value="ECO:0007669"/>
    <property type="project" value="UniProtKB-KW"/>
</dbReference>
<evidence type="ECO:0000313" key="21">
    <source>
        <dbReference type="Proteomes" id="UP000033947"/>
    </source>
</evidence>
<keyword evidence="6" id="KW-0645">Protease</keyword>
<evidence type="ECO:0000256" key="11">
    <source>
        <dbReference type="ARBA" id="ARBA00022984"/>
    </source>
</evidence>
<keyword evidence="5" id="KW-0121">Carboxypeptidase</keyword>
<evidence type="ECO:0000256" key="7">
    <source>
        <dbReference type="ARBA" id="ARBA00022676"/>
    </source>
</evidence>
<keyword evidence="11" id="KW-0573">Peptidoglycan synthesis</keyword>
<feature type="domain" description="Penicillin-binding protein transpeptidase" evidence="18">
    <location>
        <begin position="395"/>
        <end position="676"/>
    </location>
</feature>
<evidence type="ECO:0000256" key="6">
    <source>
        <dbReference type="ARBA" id="ARBA00022670"/>
    </source>
</evidence>
<evidence type="ECO:0000256" key="15">
    <source>
        <dbReference type="ARBA" id="ARBA00034000"/>
    </source>
</evidence>
<dbReference type="Pfam" id="PF00905">
    <property type="entry name" value="Transpeptidase"/>
    <property type="match status" value="1"/>
</dbReference>